<dbReference type="InterPro" id="IPR017961">
    <property type="entry name" value="DNA_pol_Y-fam_little_finger"/>
</dbReference>
<dbReference type="HOGENOM" id="CLU_012348_3_0_10"/>
<keyword evidence="7" id="KW-0614">Plasmid</keyword>
<protein>
    <submittedName>
        <fullName evidence="7">DNA-directed DNA polymerase</fullName>
        <ecNumber evidence="7">2.7.7.7</ecNumber>
    </submittedName>
</protein>
<evidence type="ECO:0000256" key="1">
    <source>
        <dbReference type="ARBA" id="ARBA00010945"/>
    </source>
</evidence>
<dbReference type="EMBL" id="CP002693">
    <property type="protein sequence ID" value="AEE54535.1"/>
    <property type="molecule type" value="Genomic_DNA"/>
</dbReference>
<keyword evidence="7" id="KW-0548">Nucleotidyltransferase</keyword>
<evidence type="ECO:0000256" key="4">
    <source>
        <dbReference type="ARBA" id="ARBA00023204"/>
    </source>
</evidence>
<comment type="similarity">
    <text evidence="1">Belongs to the DNA polymerase type-Y family.</text>
</comment>
<gene>
    <name evidence="7" type="ordered locus">Halhy_6720</name>
</gene>
<keyword evidence="7" id="KW-0239">DNA-directed DNA polymerase</keyword>
<dbReference type="GO" id="GO:0009432">
    <property type="term" value="P:SOS response"/>
    <property type="evidence" value="ECO:0007669"/>
    <property type="project" value="UniProtKB-KW"/>
</dbReference>
<evidence type="ECO:0000256" key="3">
    <source>
        <dbReference type="ARBA" id="ARBA00023199"/>
    </source>
</evidence>
<dbReference type="KEGG" id="hhy:Halhy_6720"/>
<dbReference type="SUPFAM" id="SSF56672">
    <property type="entry name" value="DNA/RNA polymerases"/>
    <property type="match status" value="1"/>
</dbReference>
<dbReference type="InterPro" id="IPR025188">
    <property type="entry name" value="DUF4113"/>
</dbReference>
<dbReference type="PROSITE" id="PS50173">
    <property type="entry name" value="UMUC"/>
    <property type="match status" value="1"/>
</dbReference>
<dbReference type="RefSeq" id="WP_013769051.1">
    <property type="nucleotide sequence ID" value="NC_015512.1"/>
</dbReference>
<geneLocation type="plasmid" evidence="7 8">
    <name>pHALHY02</name>
</geneLocation>
<sequence>MTYLLADANNFYASCERVFNPKLRGRPIVVLSNNDGCVVARSNEAKALGIPMGEPFFKIKALVKAQQVEVFSSNYTLYADMSARVMNILQAHCAETEVYSIDEAFLQPNRYGATLAENLDFASTLRQTVLQCTGIPISVGLANTKTLAKLANHLAKKRSPNGTYHLEASSPELAELPIEELWGVGAAYQQRLAGVGVRTVAELAKVPETWMQKEFGVVGLRLLKEVKGQACYGLEPPVESRKSIVVSRSFAKDVQELPALSEAVARYATRLGEKLRHYEQQAEAITVFVWANRFKPSEQAALQCSALSVELPLASSNTNELIHWARLLVSRLYQSGVRYKKAGIMATALRPQTSVQMNLFVDEGASLRSAQLMQTLDGINRKMGRNTVYFAACGNKPEWGPKAERRSGRFTTRWGELMRV</sequence>
<dbReference type="Pfam" id="PF00817">
    <property type="entry name" value="IMS"/>
    <property type="match status" value="1"/>
</dbReference>
<dbReference type="OrthoDB" id="9808813at2"/>
<evidence type="ECO:0000256" key="2">
    <source>
        <dbReference type="ARBA" id="ARBA00022763"/>
    </source>
</evidence>
<keyword evidence="3" id="KW-0741">SOS mutagenesis</keyword>
<dbReference type="AlphaFoldDB" id="F4L827"/>
<dbReference type="PANTHER" id="PTHR11076">
    <property type="entry name" value="DNA REPAIR POLYMERASE UMUC / TRANSFERASE FAMILY MEMBER"/>
    <property type="match status" value="1"/>
</dbReference>
<dbReference type="InterPro" id="IPR043502">
    <property type="entry name" value="DNA/RNA_pol_sf"/>
</dbReference>
<evidence type="ECO:0000313" key="8">
    <source>
        <dbReference type="Proteomes" id="UP000008461"/>
    </source>
</evidence>
<organism evidence="7 8">
    <name type="scientific">Haliscomenobacter hydrossis (strain ATCC 27775 / DSM 1100 / LMG 10767 / O)</name>
    <dbReference type="NCBI Taxonomy" id="760192"/>
    <lineage>
        <taxon>Bacteria</taxon>
        <taxon>Pseudomonadati</taxon>
        <taxon>Bacteroidota</taxon>
        <taxon>Saprospiria</taxon>
        <taxon>Saprospirales</taxon>
        <taxon>Haliscomenobacteraceae</taxon>
        <taxon>Haliscomenobacter</taxon>
    </lineage>
</organism>
<keyword evidence="2" id="KW-0227">DNA damage</keyword>
<dbReference type="GO" id="GO:0006281">
    <property type="term" value="P:DNA repair"/>
    <property type="evidence" value="ECO:0007669"/>
    <property type="project" value="UniProtKB-KW"/>
</dbReference>
<keyword evidence="7" id="KW-0808">Transferase</keyword>
<dbReference type="Gene3D" id="3.30.70.270">
    <property type="match status" value="1"/>
</dbReference>
<name>F4L827_HALH1</name>
<evidence type="ECO:0000256" key="5">
    <source>
        <dbReference type="ARBA" id="ARBA00023236"/>
    </source>
</evidence>
<dbReference type="InterPro" id="IPR001126">
    <property type="entry name" value="UmuC"/>
</dbReference>
<dbReference type="PANTHER" id="PTHR11076:SF34">
    <property type="entry name" value="PROTEIN UMUC"/>
    <property type="match status" value="1"/>
</dbReference>
<dbReference type="Gene3D" id="3.40.1170.60">
    <property type="match status" value="1"/>
</dbReference>
<keyword evidence="4" id="KW-0234">DNA repair</keyword>
<keyword evidence="8" id="KW-1185">Reference proteome</keyword>
<evidence type="ECO:0000259" key="6">
    <source>
        <dbReference type="PROSITE" id="PS50173"/>
    </source>
</evidence>
<dbReference type="GO" id="GO:0003887">
    <property type="term" value="F:DNA-directed DNA polymerase activity"/>
    <property type="evidence" value="ECO:0007669"/>
    <property type="project" value="UniProtKB-KW"/>
</dbReference>
<dbReference type="Pfam" id="PF11799">
    <property type="entry name" value="IMS_C"/>
    <property type="match status" value="1"/>
</dbReference>
<dbReference type="CDD" id="cd01700">
    <property type="entry name" value="PolY_Pol_V_umuC"/>
    <property type="match status" value="1"/>
</dbReference>
<dbReference type="GO" id="GO:0042276">
    <property type="term" value="P:error-prone translesion synthesis"/>
    <property type="evidence" value="ECO:0007669"/>
    <property type="project" value="TreeGrafter"/>
</dbReference>
<accession>F4L827</accession>
<dbReference type="InterPro" id="IPR050116">
    <property type="entry name" value="DNA_polymerase-Y"/>
</dbReference>
<reference evidence="7 8" key="1">
    <citation type="journal article" date="2011" name="Stand. Genomic Sci.">
        <title>Complete genome sequence of Haliscomenobacter hydrossis type strain (O).</title>
        <authorList>
            <consortium name="US DOE Joint Genome Institute (JGI-PGF)"/>
            <person name="Daligault H."/>
            <person name="Lapidus A."/>
            <person name="Zeytun A."/>
            <person name="Nolan M."/>
            <person name="Lucas S."/>
            <person name="Del Rio T.G."/>
            <person name="Tice H."/>
            <person name="Cheng J.F."/>
            <person name="Tapia R."/>
            <person name="Han C."/>
            <person name="Goodwin L."/>
            <person name="Pitluck S."/>
            <person name="Liolios K."/>
            <person name="Pagani I."/>
            <person name="Ivanova N."/>
            <person name="Huntemann M."/>
            <person name="Mavromatis K."/>
            <person name="Mikhailova N."/>
            <person name="Pati A."/>
            <person name="Chen A."/>
            <person name="Palaniappan K."/>
            <person name="Land M."/>
            <person name="Hauser L."/>
            <person name="Brambilla E.M."/>
            <person name="Rohde M."/>
            <person name="Verbarg S."/>
            <person name="Goker M."/>
            <person name="Bristow J."/>
            <person name="Eisen J.A."/>
            <person name="Markowitz V."/>
            <person name="Hugenholtz P."/>
            <person name="Kyrpides N.C."/>
            <person name="Klenk H.P."/>
            <person name="Woyke T."/>
        </authorList>
    </citation>
    <scope>NUCLEOTIDE SEQUENCE [LARGE SCALE GENOMIC DNA]</scope>
    <source>
        <strain evidence="8">ATCC 27775 / DSM 1100 / LMG 10767 / O</strain>
        <plasmid evidence="8">Plasmid pHALHY02</plasmid>
    </source>
</reference>
<dbReference type="Proteomes" id="UP000008461">
    <property type="component" value="Plasmid pHALHY02"/>
</dbReference>
<dbReference type="InterPro" id="IPR043128">
    <property type="entry name" value="Rev_trsase/Diguanyl_cyclase"/>
</dbReference>
<dbReference type="Pfam" id="PF13438">
    <property type="entry name" value="DUF4113"/>
    <property type="match status" value="1"/>
</dbReference>
<evidence type="ECO:0000313" key="7">
    <source>
        <dbReference type="EMBL" id="AEE54535.1"/>
    </source>
</evidence>
<feature type="domain" description="UmuC" evidence="6">
    <location>
        <begin position="3"/>
        <end position="185"/>
    </location>
</feature>
<dbReference type="EC" id="2.7.7.7" evidence="7"/>
<dbReference type="GO" id="GO:0003684">
    <property type="term" value="F:damaged DNA binding"/>
    <property type="evidence" value="ECO:0007669"/>
    <property type="project" value="InterPro"/>
</dbReference>
<keyword evidence="5" id="KW-0742">SOS response</keyword>
<proteinExistence type="inferred from homology"/>
<dbReference type="GO" id="GO:0005829">
    <property type="term" value="C:cytosol"/>
    <property type="evidence" value="ECO:0007669"/>
    <property type="project" value="TreeGrafter"/>
</dbReference>
<dbReference type="Gene3D" id="1.10.150.20">
    <property type="entry name" value="5' to 3' exonuclease, C-terminal subdomain"/>
    <property type="match status" value="1"/>
</dbReference>
<reference key="2">
    <citation type="submission" date="2011-04" db="EMBL/GenBank/DDBJ databases">
        <title>Complete sequence of plasmid 2 of Haliscomenobacter hydrossis DSM 1100.</title>
        <authorList>
            <consortium name="US DOE Joint Genome Institute (JGI-PGF)"/>
            <person name="Lucas S."/>
            <person name="Han J."/>
            <person name="Lapidus A."/>
            <person name="Bruce D."/>
            <person name="Goodwin L."/>
            <person name="Pitluck S."/>
            <person name="Peters L."/>
            <person name="Kyrpides N."/>
            <person name="Mavromatis K."/>
            <person name="Ivanova N."/>
            <person name="Ovchinnikova G."/>
            <person name="Pagani I."/>
            <person name="Daligault H."/>
            <person name="Detter J.C."/>
            <person name="Han C."/>
            <person name="Land M."/>
            <person name="Hauser L."/>
            <person name="Markowitz V."/>
            <person name="Cheng J.-F."/>
            <person name="Hugenholtz P."/>
            <person name="Woyke T."/>
            <person name="Wu D."/>
            <person name="Verbarg S."/>
            <person name="Frueling A."/>
            <person name="Brambilla E."/>
            <person name="Klenk H.-P."/>
            <person name="Eisen J.A."/>
        </authorList>
    </citation>
    <scope>NUCLEOTIDE SEQUENCE</scope>
    <source>
        <strain>DSM 1100</strain>
    </source>
</reference>